<evidence type="ECO:0000313" key="3">
    <source>
        <dbReference type="Proteomes" id="UP000072763"/>
    </source>
</evidence>
<name>A0A147DNA4_9MICO</name>
<sequence>MSAGPGSLPVSAVPGRVEITARALTALARAVAAERLGAPAKRLRVGLEDHDGALALEVTGPIAAGGDVVSAATTAADTIRSRVGDLSGRRVGRTHIELTGIVREHEGRVR</sequence>
<reference evidence="3 4" key="1">
    <citation type="journal article" date="2016" name="Front. Microbiol.">
        <title>Genomic Resource of Rice Seed Associated Bacteria.</title>
        <authorList>
            <person name="Midha S."/>
            <person name="Bansal K."/>
            <person name="Sharma S."/>
            <person name="Kumar N."/>
            <person name="Patil P.P."/>
            <person name="Chaudhry V."/>
            <person name="Patil P.B."/>
        </authorList>
    </citation>
    <scope>NUCLEOTIDE SEQUENCE [LARGE SCALE GENOMIC DNA]</scope>
    <source>
        <strain evidence="1 4">NS263</strain>
        <strain evidence="2 3">NS359</strain>
    </source>
</reference>
<evidence type="ECO:0000313" key="4">
    <source>
        <dbReference type="Proteomes" id="UP000078335"/>
    </source>
</evidence>
<dbReference type="Proteomes" id="UP000072763">
    <property type="component" value="Unassembled WGS sequence"/>
</dbReference>
<keyword evidence="4" id="KW-1185">Reference proteome</keyword>
<comment type="caution">
    <text evidence="2">The sequence shown here is derived from an EMBL/GenBank/DDBJ whole genome shotgun (WGS) entry which is preliminary data.</text>
</comment>
<proteinExistence type="predicted"/>
<organism evidence="2 3">
    <name type="scientific">Curtobacterium oceanosedimentum</name>
    <dbReference type="NCBI Taxonomy" id="465820"/>
    <lineage>
        <taxon>Bacteria</taxon>
        <taxon>Bacillati</taxon>
        <taxon>Actinomycetota</taxon>
        <taxon>Actinomycetes</taxon>
        <taxon>Micrococcales</taxon>
        <taxon>Microbacteriaceae</taxon>
        <taxon>Curtobacterium</taxon>
    </lineage>
</organism>
<dbReference type="EMBL" id="LDRC01000072">
    <property type="protein sequence ID" value="KTR50829.1"/>
    <property type="molecule type" value="Genomic_DNA"/>
</dbReference>
<dbReference type="AlphaFoldDB" id="A0A147DNA4"/>
<evidence type="ECO:0000313" key="1">
    <source>
        <dbReference type="EMBL" id="KTR43262.1"/>
    </source>
</evidence>
<gene>
    <name evidence="1" type="ORF">NS263_00235</name>
    <name evidence="2" type="ORF">NS359_13180</name>
</gene>
<dbReference type="Proteomes" id="UP000078335">
    <property type="component" value="Unassembled WGS sequence"/>
</dbReference>
<protein>
    <submittedName>
        <fullName evidence="2">Uncharacterized protein</fullName>
    </submittedName>
</protein>
<accession>A0A147DNA4</accession>
<dbReference type="PATRIC" id="fig|465820.3.peg.907"/>
<evidence type="ECO:0000313" key="2">
    <source>
        <dbReference type="EMBL" id="KTR50829.1"/>
    </source>
</evidence>
<dbReference type="STRING" id="465820.NS263_00235"/>
<dbReference type="EMBL" id="LDRB01000002">
    <property type="protein sequence ID" value="KTR43262.1"/>
    <property type="molecule type" value="Genomic_DNA"/>
</dbReference>